<evidence type="ECO:0000256" key="2">
    <source>
        <dbReference type="SAM" id="Phobius"/>
    </source>
</evidence>
<reference evidence="3" key="1">
    <citation type="submission" date="2020-11" db="EMBL/GenBank/DDBJ databases">
        <authorList>
            <person name="Koelle M."/>
            <person name="Horta M.A.C."/>
            <person name="Nowrousian M."/>
            <person name="Ohm R.A."/>
            <person name="Benz P."/>
            <person name="Pilgard A."/>
        </authorList>
    </citation>
    <scope>NUCLEOTIDE SEQUENCE</scope>
    <source>
        <strain evidence="3">FPRL280</strain>
    </source>
</reference>
<sequence length="551" mass="63210">METKGKTPVGDLAEHLLPTRRRDLSFYVVLFVAVIPLWSIVPLSWAFVIYTLRSGTVWTLSWPGRAVFATALAEAFFSVHHYNLARFIAGPHSLPPNKLAELQGAFTRVLRAGLANLPEDGFDEEMLDVERPGSPAEDIITLQYDDPRAVDFRNTLRTWFGKVPWSAVHKHEMYTWLYWSIYNASYTSFEALPPVHQKALQEVCQLIERRSGTTIPEGSNPTVKPLLLTLDPVSVVWRPLVWYLAVEISNFFVRRRLVREWNVKFGTYHGLDYVLRIPPGWNHITGPRPLVFMHGLGLGITQYQRFLTTLLRTAPNHPILVPLQPHVSQQIFHPRYLRPLGRRDMAGTLAGLLDKLGWAKWEDKEESDREREKGEGDRDQVPMGVTMISHSNGSFVHAWMLKAYPSMVTRSCFIDPVTFCGWEGDLCYNFIYRRCTTASLIDIGGMELVIKYFVGTELGVANFLQRHFDWNANSLWYEEIPNPRDPKKTKFFLGGRDDIANAKRVRQYLTSHGIRKGLWYDPNGRHGQAMLSGSPGQKEIFNWLLQDNRKS</sequence>
<dbReference type="EMBL" id="JADOXO010000031">
    <property type="protein sequence ID" value="KAF9818304.1"/>
    <property type="molecule type" value="Genomic_DNA"/>
</dbReference>
<accession>A0A8H7P6V1</accession>
<dbReference type="SUPFAM" id="SSF53474">
    <property type="entry name" value="alpha/beta-Hydrolases"/>
    <property type="match status" value="1"/>
</dbReference>
<dbReference type="AlphaFoldDB" id="A0A8H7P6V1"/>
<feature type="transmembrane region" description="Helical" evidence="2">
    <location>
        <begin position="24"/>
        <end position="50"/>
    </location>
</feature>
<keyword evidence="2" id="KW-0812">Transmembrane</keyword>
<proteinExistence type="predicted"/>
<evidence type="ECO:0000256" key="1">
    <source>
        <dbReference type="SAM" id="MobiDB-lite"/>
    </source>
</evidence>
<gene>
    <name evidence="3" type="ORF">IEO21_02819</name>
</gene>
<dbReference type="PANTHER" id="PTHR37471">
    <property type="entry name" value="UNNAMED PRODUCT"/>
    <property type="match status" value="1"/>
</dbReference>
<comment type="caution">
    <text evidence="3">The sequence shown here is derived from an EMBL/GenBank/DDBJ whole genome shotgun (WGS) entry which is preliminary data.</text>
</comment>
<reference evidence="3" key="2">
    <citation type="journal article" name="Front. Microbiol.">
        <title>Degradative Capacity of Two Strains of Rhodonia placenta: From Phenotype to Genotype.</title>
        <authorList>
            <person name="Kolle M."/>
            <person name="Horta M.A.C."/>
            <person name="Nowrousian M."/>
            <person name="Ohm R.A."/>
            <person name="Benz J.P."/>
            <person name="Pilgard A."/>
        </authorList>
    </citation>
    <scope>NUCLEOTIDE SEQUENCE</scope>
    <source>
        <strain evidence="3">FPRL280</strain>
    </source>
</reference>
<feature type="region of interest" description="Disordered" evidence="1">
    <location>
        <begin position="364"/>
        <end position="383"/>
    </location>
</feature>
<name>A0A8H7P6V1_9APHY</name>
<keyword evidence="2" id="KW-1133">Transmembrane helix</keyword>
<dbReference type="Proteomes" id="UP000639403">
    <property type="component" value="Unassembled WGS sequence"/>
</dbReference>
<keyword evidence="2" id="KW-0472">Membrane</keyword>
<dbReference type="PANTHER" id="PTHR37471:SF1">
    <property type="entry name" value="AB HYDROLASE-1 DOMAIN-CONTAINING PROTEIN"/>
    <property type="match status" value="1"/>
</dbReference>
<protein>
    <submittedName>
        <fullName evidence="3">Uncharacterized protein</fullName>
    </submittedName>
</protein>
<organism evidence="3 4">
    <name type="scientific">Rhodonia placenta</name>
    <dbReference type="NCBI Taxonomy" id="104341"/>
    <lineage>
        <taxon>Eukaryota</taxon>
        <taxon>Fungi</taxon>
        <taxon>Dikarya</taxon>
        <taxon>Basidiomycota</taxon>
        <taxon>Agaricomycotina</taxon>
        <taxon>Agaricomycetes</taxon>
        <taxon>Polyporales</taxon>
        <taxon>Adustoporiaceae</taxon>
        <taxon>Rhodonia</taxon>
    </lineage>
</organism>
<evidence type="ECO:0000313" key="3">
    <source>
        <dbReference type="EMBL" id="KAF9818304.1"/>
    </source>
</evidence>
<evidence type="ECO:0000313" key="4">
    <source>
        <dbReference type="Proteomes" id="UP000639403"/>
    </source>
</evidence>
<feature type="compositionally biased region" description="Basic and acidic residues" evidence="1">
    <location>
        <begin position="364"/>
        <end position="380"/>
    </location>
</feature>
<dbReference type="InterPro" id="IPR029058">
    <property type="entry name" value="AB_hydrolase_fold"/>
</dbReference>
<dbReference type="Gene3D" id="3.40.50.1820">
    <property type="entry name" value="alpha/beta hydrolase"/>
    <property type="match status" value="1"/>
</dbReference>